<dbReference type="GO" id="GO:0042981">
    <property type="term" value="P:regulation of apoptotic process"/>
    <property type="evidence" value="ECO:0007669"/>
    <property type="project" value="UniProtKB-ARBA"/>
</dbReference>
<dbReference type="SUPFAM" id="SSF54695">
    <property type="entry name" value="POZ domain"/>
    <property type="match status" value="1"/>
</dbReference>
<dbReference type="Gene3D" id="3.30.710.10">
    <property type="entry name" value="Potassium Channel Kv1.1, Chain A"/>
    <property type="match status" value="1"/>
</dbReference>
<feature type="domain" description="C2H2-type" evidence="12">
    <location>
        <begin position="578"/>
        <end position="605"/>
    </location>
</feature>
<feature type="domain" description="BTB" evidence="11">
    <location>
        <begin position="32"/>
        <end position="99"/>
    </location>
</feature>
<keyword evidence="4 9" id="KW-0863">Zinc-finger</keyword>
<sequence length="662" mass="73302">MAMTADGCIQFMRHAGDVLLNFNRLRSRNILTDVTIQVDGQYFPAHKAVLVACSGFFYSVFMDPENANLSAISLDPKVDPKGFSILLDFMYTSCLNLKDSLVLATMNTAIYLQMEHVADTCHRFIKSRHPSVNVEEVHANSLHLAEEIPACWLVHDKKPDFQSNHASSSSPLQECRNYVPSVFRGINTSGSYHVYGDLHVPAGQLEGSHKVSDLPRVGLFSQKRCLQVPSTNMSHNQATSINSHPALCHPSYPTPIIRPAGAHRSLQRPGSPMEEDSIQYPQTSCLRLSPCLIKGVICSPQSPLRSDCQPNSPTESNSSRNATLSLKQPSDCSKDAKARNWKKYKLIVMNQSSDENESEAQGGATEATAPSPTPSPCRTDATGAQSESQAEEGASEHRGEILTSQSGESCGSSTCGSISNHRCSSCGCDSPLCLEMGHLPTDSYSRDDATKLLSDFSSSSCENNIYFCNGCNTKFIEEDSLKDHMAQVHSDKPYKCDYCQAAFRYKGNLASHKTVHTGAKPYHCNICGAQFNRPANLKTHTRIHSGEKPYKCETCGSRFVQVAHLRAHVLIHTGEKPYPCEICGTHFRHLQTLKSHMRIHTGEKPYHCEKCDLHFRHKSQLRLHLRQKHGAVTNTKAQFRKPKVLNIRINQNKGKISSVLTS</sequence>
<dbReference type="GO" id="GO:0003682">
    <property type="term" value="F:chromatin binding"/>
    <property type="evidence" value="ECO:0007669"/>
    <property type="project" value="UniProtKB-ARBA"/>
</dbReference>
<reference evidence="13" key="1">
    <citation type="submission" date="2025-08" db="UniProtKB">
        <authorList>
            <consortium name="Ensembl"/>
        </authorList>
    </citation>
    <scope>IDENTIFICATION</scope>
</reference>
<evidence type="ECO:0000256" key="4">
    <source>
        <dbReference type="ARBA" id="ARBA00022771"/>
    </source>
</evidence>
<feature type="compositionally biased region" description="Low complexity" evidence="10">
    <location>
        <begin position="383"/>
        <end position="392"/>
    </location>
</feature>
<dbReference type="Gene3D" id="3.30.160.60">
    <property type="entry name" value="Classic Zinc Finger"/>
    <property type="match status" value="6"/>
</dbReference>
<dbReference type="SMART" id="SM00225">
    <property type="entry name" value="BTB"/>
    <property type="match status" value="1"/>
</dbReference>
<dbReference type="FunFam" id="3.30.160.60:FF:000457">
    <property type="entry name" value="B-cell lymphoma 6 protein-like"/>
    <property type="match status" value="1"/>
</dbReference>
<dbReference type="STRING" id="94237.ENSMMOP00000023794"/>
<keyword evidence="14" id="KW-1185">Reference proteome</keyword>
<name>A0A3Q3XDC8_MOLML</name>
<keyword evidence="8" id="KW-0539">Nucleus</keyword>
<dbReference type="GO" id="GO:0051251">
    <property type="term" value="P:positive regulation of lymphocyte activation"/>
    <property type="evidence" value="ECO:0007669"/>
    <property type="project" value="UniProtKB-ARBA"/>
</dbReference>
<evidence type="ECO:0000259" key="11">
    <source>
        <dbReference type="PROSITE" id="PS50097"/>
    </source>
</evidence>
<dbReference type="Pfam" id="PF00096">
    <property type="entry name" value="zf-C2H2"/>
    <property type="match status" value="4"/>
</dbReference>
<feature type="region of interest" description="Disordered" evidence="10">
    <location>
        <begin position="352"/>
        <end position="410"/>
    </location>
</feature>
<reference evidence="13" key="2">
    <citation type="submission" date="2025-09" db="UniProtKB">
        <authorList>
            <consortium name="Ensembl"/>
        </authorList>
    </citation>
    <scope>IDENTIFICATION</scope>
</reference>
<dbReference type="PANTHER" id="PTHR46105:SF25">
    <property type="entry name" value="ZGC:110075 PROTEIN"/>
    <property type="match status" value="1"/>
</dbReference>
<dbReference type="SMART" id="SM00355">
    <property type="entry name" value="ZnF_C2H2"/>
    <property type="match status" value="6"/>
</dbReference>
<dbReference type="OMA" id="VANTCHR"/>
<dbReference type="GO" id="GO:0002376">
    <property type="term" value="P:immune system process"/>
    <property type="evidence" value="ECO:0007669"/>
    <property type="project" value="UniProtKB-KW"/>
</dbReference>
<evidence type="ECO:0000256" key="6">
    <source>
        <dbReference type="ARBA" id="ARBA00022859"/>
    </source>
</evidence>
<evidence type="ECO:0000256" key="1">
    <source>
        <dbReference type="ARBA" id="ARBA00004123"/>
    </source>
</evidence>
<dbReference type="Ensembl" id="ENSMMOT00000024191.1">
    <property type="protein sequence ID" value="ENSMMOP00000023794.1"/>
    <property type="gene ID" value="ENSMMOG00000018109.1"/>
</dbReference>
<dbReference type="GO" id="GO:0006954">
    <property type="term" value="P:inflammatory response"/>
    <property type="evidence" value="ECO:0007669"/>
    <property type="project" value="UniProtKB-KW"/>
</dbReference>
<dbReference type="Proteomes" id="UP000261620">
    <property type="component" value="Unplaced"/>
</dbReference>
<feature type="domain" description="C2H2-type" evidence="12">
    <location>
        <begin position="466"/>
        <end position="494"/>
    </location>
</feature>
<evidence type="ECO:0000259" key="12">
    <source>
        <dbReference type="PROSITE" id="PS50157"/>
    </source>
</evidence>
<feature type="domain" description="C2H2-type" evidence="12">
    <location>
        <begin position="522"/>
        <end position="549"/>
    </location>
</feature>
<evidence type="ECO:0000256" key="7">
    <source>
        <dbReference type="ARBA" id="ARBA00023198"/>
    </source>
</evidence>
<evidence type="ECO:0000313" key="14">
    <source>
        <dbReference type="Proteomes" id="UP000261620"/>
    </source>
</evidence>
<dbReference type="GO" id="GO:0008270">
    <property type="term" value="F:zinc ion binding"/>
    <property type="evidence" value="ECO:0007669"/>
    <property type="project" value="UniProtKB-KW"/>
</dbReference>
<dbReference type="PANTHER" id="PTHR46105">
    <property type="entry name" value="AGAP004733-PA"/>
    <property type="match status" value="1"/>
</dbReference>
<evidence type="ECO:0000256" key="2">
    <source>
        <dbReference type="ARBA" id="ARBA00022723"/>
    </source>
</evidence>
<dbReference type="FunFam" id="3.30.160.60:FF:000289">
    <property type="entry name" value="B-cell CLL/lymphoma 6, member B"/>
    <property type="match status" value="1"/>
</dbReference>
<dbReference type="InterPro" id="IPR011333">
    <property type="entry name" value="SKP1/BTB/POZ_sf"/>
</dbReference>
<dbReference type="PROSITE" id="PS50157">
    <property type="entry name" value="ZINC_FINGER_C2H2_2"/>
    <property type="match status" value="6"/>
</dbReference>
<dbReference type="GO" id="GO:0001227">
    <property type="term" value="F:DNA-binding transcription repressor activity, RNA polymerase II-specific"/>
    <property type="evidence" value="ECO:0007669"/>
    <property type="project" value="UniProtKB-ARBA"/>
</dbReference>
<evidence type="ECO:0000256" key="10">
    <source>
        <dbReference type="SAM" id="MobiDB-lite"/>
    </source>
</evidence>
<evidence type="ECO:0000256" key="9">
    <source>
        <dbReference type="PROSITE-ProRule" id="PRU00042"/>
    </source>
</evidence>
<keyword evidence="3" id="KW-0677">Repeat</keyword>
<feature type="domain" description="C2H2-type" evidence="12">
    <location>
        <begin position="494"/>
        <end position="521"/>
    </location>
</feature>
<feature type="region of interest" description="Disordered" evidence="10">
    <location>
        <begin position="303"/>
        <end position="332"/>
    </location>
</feature>
<feature type="domain" description="C2H2-type" evidence="12">
    <location>
        <begin position="550"/>
        <end position="577"/>
    </location>
</feature>
<feature type="domain" description="C2H2-type" evidence="12">
    <location>
        <begin position="606"/>
        <end position="629"/>
    </location>
</feature>
<keyword evidence="6" id="KW-0391">Immunity</keyword>
<dbReference type="Pfam" id="PF00651">
    <property type="entry name" value="BTB"/>
    <property type="match status" value="1"/>
</dbReference>
<evidence type="ECO:0000256" key="3">
    <source>
        <dbReference type="ARBA" id="ARBA00022737"/>
    </source>
</evidence>
<evidence type="ECO:0000313" key="13">
    <source>
        <dbReference type="Ensembl" id="ENSMMOP00000023794.1"/>
    </source>
</evidence>
<dbReference type="FunFam" id="3.30.160.60:FF:002878">
    <property type="entry name" value="Zinc finger protein 652"/>
    <property type="match status" value="1"/>
</dbReference>
<dbReference type="GO" id="GO:1903037">
    <property type="term" value="P:regulation of leukocyte cell-cell adhesion"/>
    <property type="evidence" value="ECO:0007669"/>
    <property type="project" value="UniProtKB-ARBA"/>
</dbReference>
<dbReference type="GO" id="GO:0000978">
    <property type="term" value="F:RNA polymerase II cis-regulatory region sequence-specific DNA binding"/>
    <property type="evidence" value="ECO:0007669"/>
    <property type="project" value="TreeGrafter"/>
</dbReference>
<dbReference type="InterPro" id="IPR000210">
    <property type="entry name" value="BTB/POZ_dom"/>
</dbReference>
<keyword evidence="7" id="KW-0395">Inflammatory response</keyword>
<evidence type="ECO:0000256" key="5">
    <source>
        <dbReference type="ARBA" id="ARBA00022833"/>
    </source>
</evidence>
<feature type="compositionally biased region" description="Polar residues" evidence="10">
    <location>
        <begin position="303"/>
        <end position="331"/>
    </location>
</feature>
<dbReference type="GO" id="GO:0005634">
    <property type="term" value="C:nucleus"/>
    <property type="evidence" value="ECO:0007669"/>
    <property type="project" value="UniProtKB-SubCell"/>
</dbReference>
<organism evidence="13 14">
    <name type="scientific">Mola mola</name>
    <name type="common">Ocean sunfish</name>
    <name type="synonym">Tetraodon mola</name>
    <dbReference type="NCBI Taxonomy" id="94237"/>
    <lineage>
        <taxon>Eukaryota</taxon>
        <taxon>Metazoa</taxon>
        <taxon>Chordata</taxon>
        <taxon>Craniata</taxon>
        <taxon>Vertebrata</taxon>
        <taxon>Euteleostomi</taxon>
        <taxon>Actinopterygii</taxon>
        <taxon>Neopterygii</taxon>
        <taxon>Teleostei</taxon>
        <taxon>Neoteleostei</taxon>
        <taxon>Acanthomorphata</taxon>
        <taxon>Eupercaria</taxon>
        <taxon>Tetraodontiformes</taxon>
        <taxon>Molidae</taxon>
        <taxon>Mola</taxon>
    </lineage>
</organism>
<dbReference type="PROSITE" id="PS50097">
    <property type="entry name" value="BTB"/>
    <property type="match status" value="1"/>
</dbReference>
<dbReference type="AlphaFoldDB" id="A0A3Q3XDC8"/>
<dbReference type="SUPFAM" id="SSF57667">
    <property type="entry name" value="beta-beta-alpha zinc fingers"/>
    <property type="match status" value="3"/>
</dbReference>
<dbReference type="GO" id="GO:0045597">
    <property type="term" value="P:positive regulation of cell differentiation"/>
    <property type="evidence" value="ECO:0007669"/>
    <property type="project" value="UniProtKB-ARBA"/>
</dbReference>
<dbReference type="FunFam" id="3.30.710.10:FF:000025">
    <property type="entry name" value="B-cell lymphoma 6 protein-like"/>
    <property type="match status" value="1"/>
</dbReference>
<dbReference type="GO" id="GO:0045580">
    <property type="term" value="P:regulation of T cell differentiation"/>
    <property type="evidence" value="ECO:0007669"/>
    <property type="project" value="UniProtKB-ARBA"/>
</dbReference>
<accession>A0A3Q3XDC8</accession>
<keyword evidence="2" id="KW-0479">Metal-binding</keyword>
<proteinExistence type="predicted"/>
<comment type="subcellular location">
    <subcellularLocation>
        <location evidence="1">Nucleus</location>
    </subcellularLocation>
</comment>
<dbReference type="InterPro" id="IPR050457">
    <property type="entry name" value="ZnFinger_BTB_dom_contain"/>
</dbReference>
<protein>
    <submittedName>
        <fullName evidence="13">Uncharacterized protein</fullName>
    </submittedName>
</protein>
<dbReference type="InterPro" id="IPR013087">
    <property type="entry name" value="Znf_C2H2_type"/>
</dbReference>
<keyword evidence="5" id="KW-0862">Zinc</keyword>
<dbReference type="PROSITE" id="PS00028">
    <property type="entry name" value="ZINC_FINGER_C2H2_1"/>
    <property type="match status" value="6"/>
</dbReference>
<dbReference type="FunFam" id="3.30.160.60:FF:000105">
    <property type="entry name" value="B-cell CLL/lymphoma 6, member B"/>
    <property type="match status" value="2"/>
</dbReference>
<evidence type="ECO:0000256" key="8">
    <source>
        <dbReference type="ARBA" id="ARBA00023242"/>
    </source>
</evidence>
<dbReference type="InterPro" id="IPR036236">
    <property type="entry name" value="Znf_C2H2_sf"/>
</dbReference>